<evidence type="ECO:0008006" key="4">
    <source>
        <dbReference type="Google" id="ProtNLM"/>
    </source>
</evidence>
<dbReference type="EMBL" id="FUXB01000001">
    <property type="protein sequence ID" value="SJZ39806.1"/>
    <property type="molecule type" value="Genomic_DNA"/>
</dbReference>
<feature type="signal peptide" evidence="1">
    <location>
        <begin position="1"/>
        <end position="19"/>
    </location>
</feature>
<dbReference type="Proteomes" id="UP000190834">
    <property type="component" value="Unassembled WGS sequence"/>
</dbReference>
<proteinExistence type="predicted"/>
<keyword evidence="3" id="KW-1185">Reference proteome</keyword>
<protein>
    <recommendedName>
        <fullName evidence="4">Outer membrane protein beta-barrel domain-containing protein</fullName>
    </recommendedName>
</protein>
<name>A0A1T4KBP7_VIBCI</name>
<evidence type="ECO:0000256" key="1">
    <source>
        <dbReference type="SAM" id="SignalP"/>
    </source>
</evidence>
<keyword evidence="1" id="KW-0732">Signal</keyword>
<reference evidence="3" key="1">
    <citation type="submission" date="2017-02" db="EMBL/GenBank/DDBJ databases">
        <authorList>
            <person name="Varghese N."/>
            <person name="Submissions S."/>
        </authorList>
    </citation>
    <scope>NUCLEOTIDE SEQUENCE [LARGE SCALE GENOMIC DNA]</scope>
    <source>
        <strain evidence="3">DSM 19608</strain>
    </source>
</reference>
<accession>A0A1T4KBP7</accession>
<evidence type="ECO:0000313" key="3">
    <source>
        <dbReference type="Proteomes" id="UP000190834"/>
    </source>
</evidence>
<gene>
    <name evidence="2" type="ORF">SAMN02745782_00118</name>
</gene>
<feature type="chain" id="PRO_5012820629" description="Outer membrane protein beta-barrel domain-containing protein" evidence="1">
    <location>
        <begin position="20"/>
        <end position="182"/>
    </location>
</feature>
<dbReference type="GeneID" id="70583789"/>
<organism evidence="2 3">
    <name type="scientific">Vibrio cincinnatiensis DSM 19608</name>
    <dbReference type="NCBI Taxonomy" id="1123491"/>
    <lineage>
        <taxon>Bacteria</taxon>
        <taxon>Pseudomonadati</taxon>
        <taxon>Pseudomonadota</taxon>
        <taxon>Gammaproteobacteria</taxon>
        <taxon>Vibrionales</taxon>
        <taxon>Vibrionaceae</taxon>
        <taxon>Vibrio</taxon>
    </lineage>
</organism>
<dbReference type="STRING" id="1123491.SAMN02745782_00118"/>
<dbReference type="AlphaFoldDB" id="A0A1T4KBP7"/>
<dbReference type="RefSeq" id="WP_078924532.1">
    <property type="nucleotide sequence ID" value="NZ_FUXB01000001.1"/>
</dbReference>
<dbReference type="OrthoDB" id="5814217at2"/>
<sequence length="182" mass="20039">MRKTILATALIFASAQAFAQADPNSPTVMSNFNYDYIEARIGISPTTYGAGISKSVHPNAHVIARIDSEFDGDFDLATGFGFHAPINNWADFTGEMLFRLQDKKHQGSADTGMEVNLGVRQWLGPQLEVGGKGGYVSIDDNDDWFGSVFARFHSTELFSVGAEARFNDAYGDQVMFTARFNY</sequence>
<evidence type="ECO:0000313" key="2">
    <source>
        <dbReference type="EMBL" id="SJZ39806.1"/>
    </source>
</evidence>